<keyword evidence="3 6" id="KW-0645">Protease</keyword>
<feature type="chain" id="PRO_5040540603" description="Carboxypeptidase" evidence="6">
    <location>
        <begin position="23"/>
        <end position="477"/>
    </location>
</feature>
<name>A0A9P8UNC0_9PEZI</name>
<evidence type="ECO:0000256" key="3">
    <source>
        <dbReference type="ARBA" id="ARBA00022670"/>
    </source>
</evidence>
<dbReference type="GO" id="GO:0000324">
    <property type="term" value="C:fungal-type vacuole"/>
    <property type="evidence" value="ECO:0007669"/>
    <property type="project" value="TreeGrafter"/>
</dbReference>
<dbReference type="InterPro" id="IPR001563">
    <property type="entry name" value="Peptidase_S10"/>
</dbReference>
<comment type="similarity">
    <text evidence="1 6">Belongs to the peptidase S10 family.</text>
</comment>
<dbReference type="Proteomes" id="UP000758603">
    <property type="component" value="Unassembled WGS sequence"/>
</dbReference>
<keyword evidence="8" id="KW-1185">Reference proteome</keyword>
<accession>A0A9P8UNC0</accession>
<dbReference type="PROSITE" id="PS00131">
    <property type="entry name" value="CARBOXYPEPT_SER_SER"/>
    <property type="match status" value="1"/>
</dbReference>
<gene>
    <name evidence="7" type="ORF">BKA67DRAFT_559407</name>
</gene>
<dbReference type="GO" id="GO:0004185">
    <property type="term" value="F:serine-type carboxypeptidase activity"/>
    <property type="evidence" value="ECO:0007669"/>
    <property type="project" value="UniProtKB-UniRule"/>
</dbReference>
<evidence type="ECO:0000313" key="7">
    <source>
        <dbReference type="EMBL" id="KAH6655069.1"/>
    </source>
</evidence>
<evidence type="ECO:0000256" key="1">
    <source>
        <dbReference type="ARBA" id="ARBA00009431"/>
    </source>
</evidence>
<evidence type="ECO:0000256" key="2">
    <source>
        <dbReference type="ARBA" id="ARBA00022645"/>
    </source>
</evidence>
<dbReference type="Pfam" id="PF00450">
    <property type="entry name" value="Peptidase_S10"/>
    <property type="match status" value="1"/>
</dbReference>
<dbReference type="Gene3D" id="1.10.287.410">
    <property type="match status" value="1"/>
</dbReference>
<dbReference type="InterPro" id="IPR029058">
    <property type="entry name" value="AB_hydrolase_fold"/>
</dbReference>
<feature type="signal peptide" evidence="6">
    <location>
        <begin position="1"/>
        <end position="22"/>
    </location>
</feature>
<dbReference type="InterPro" id="IPR018202">
    <property type="entry name" value="Ser_caboxypep_ser_AS"/>
</dbReference>
<dbReference type="EC" id="3.4.16.-" evidence="6"/>
<keyword evidence="5" id="KW-0325">Glycoprotein</keyword>
<dbReference type="AlphaFoldDB" id="A0A9P8UNC0"/>
<dbReference type="GO" id="GO:0006508">
    <property type="term" value="P:proteolysis"/>
    <property type="evidence" value="ECO:0007669"/>
    <property type="project" value="UniProtKB-KW"/>
</dbReference>
<proteinExistence type="inferred from homology"/>
<keyword evidence="2 6" id="KW-0121">Carboxypeptidase</keyword>
<dbReference type="GeneID" id="70131286"/>
<dbReference type="PRINTS" id="PR00724">
    <property type="entry name" value="CRBOXYPTASEC"/>
</dbReference>
<organism evidence="7 8">
    <name type="scientific">Truncatella angustata</name>
    <dbReference type="NCBI Taxonomy" id="152316"/>
    <lineage>
        <taxon>Eukaryota</taxon>
        <taxon>Fungi</taxon>
        <taxon>Dikarya</taxon>
        <taxon>Ascomycota</taxon>
        <taxon>Pezizomycotina</taxon>
        <taxon>Sordariomycetes</taxon>
        <taxon>Xylariomycetidae</taxon>
        <taxon>Amphisphaeriales</taxon>
        <taxon>Sporocadaceae</taxon>
        <taxon>Truncatella</taxon>
    </lineage>
</organism>
<dbReference type="OrthoDB" id="443318at2759"/>
<dbReference type="SUPFAM" id="SSF53474">
    <property type="entry name" value="alpha/beta-Hydrolases"/>
    <property type="match status" value="1"/>
</dbReference>
<dbReference type="RefSeq" id="XP_045959334.1">
    <property type="nucleotide sequence ID" value="XM_046102394.1"/>
</dbReference>
<evidence type="ECO:0000313" key="8">
    <source>
        <dbReference type="Proteomes" id="UP000758603"/>
    </source>
</evidence>
<sequence length="477" mass="53215">MVFHKYLHLAASLFVSSQVAGAVPYQQPLTGGFATAPPSTSSPGFSRVRQNDSLCDAGSAQWTGTVRVGKDRNLFYWYFESRHDPENAPLVLWMNGGPGASSMLGALFEVGPCSVNDNGTGTRRNEYSWTEFANVVFIDQPVGVGLSATNDSELWARDLAEAGVDFSRFLDTFVEEVFPELENRPIHITAESYGGHYGPSYTAMLRRKIASLILVDPFIDWNLLVLGAYEHLCVPGPLVRNGRQFNATACEEMEQFYPSCEKSAKLCLATNDGDTCWAAFEVCDHIWTQFYQTVIAGGWNPYDDRRVCDEPPLCGGQGMTQVDAFLNLDIVKRALELPSEFVFSSVAWEFNEKWSNTTETYVPTTREVAKILDVKQTSVLVINGMNDIGINWEGMTEVLNSVSWSGQARFKTQALRAWTLHDDSAEEIARGNFKWHDRLAIVNVDEAGHMSPHDQPAATSFVMKKWLEKHTLEDLEA</sequence>
<dbReference type="PANTHER" id="PTHR11802:SF432">
    <property type="entry name" value="Y, PUTATIVE-RELATED"/>
    <property type="match status" value="1"/>
</dbReference>
<evidence type="ECO:0000256" key="4">
    <source>
        <dbReference type="ARBA" id="ARBA00022801"/>
    </source>
</evidence>
<keyword evidence="4 6" id="KW-0378">Hydrolase</keyword>
<dbReference type="Gene3D" id="3.40.50.1820">
    <property type="entry name" value="alpha/beta hydrolase"/>
    <property type="match status" value="1"/>
</dbReference>
<evidence type="ECO:0000256" key="5">
    <source>
        <dbReference type="ARBA" id="ARBA00023180"/>
    </source>
</evidence>
<reference evidence="7" key="1">
    <citation type="journal article" date="2021" name="Nat. Commun.">
        <title>Genetic determinants of endophytism in the Arabidopsis root mycobiome.</title>
        <authorList>
            <person name="Mesny F."/>
            <person name="Miyauchi S."/>
            <person name="Thiergart T."/>
            <person name="Pickel B."/>
            <person name="Atanasova L."/>
            <person name="Karlsson M."/>
            <person name="Huettel B."/>
            <person name="Barry K.W."/>
            <person name="Haridas S."/>
            <person name="Chen C."/>
            <person name="Bauer D."/>
            <person name="Andreopoulos W."/>
            <person name="Pangilinan J."/>
            <person name="LaButti K."/>
            <person name="Riley R."/>
            <person name="Lipzen A."/>
            <person name="Clum A."/>
            <person name="Drula E."/>
            <person name="Henrissat B."/>
            <person name="Kohler A."/>
            <person name="Grigoriev I.V."/>
            <person name="Martin F.M."/>
            <person name="Hacquard S."/>
        </authorList>
    </citation>
    <scope>NUCLEOTIDE SEQUENCE</scope>
    <source>
        <strain evidence="7">MPI-SDFR-AT-0073</strain>
    </source>
</reference>
<evidence type="ECO:0000256" key="6">
    <source>
        <dbReference type="RuleBase" id="RU361156"/>
    </source>
</evidence>
<comment type="caution">
    <text evidence="7">The sequence shown here is derived from an EMBL/GenBank/DDBJ whole genome shotgun (WGS) entry which is preliminary data.</text>
</comment>
<protein>
    <recommendedName>
        <fullName evidence="6">Carboxypeptidase</fullName>
        <ecNumber evidence="6">3.4.16.-</ecNumber>
    </recommendedName>
</protein>
<dbReference type="PANTHER" id="PTHR11802">
    <property type="entry name" value="SERINE PROTEASE FAMILY S10 SERINE CARBOXYPEPTIDASE"/>
    <property type="match status" value="1"/>
</dbReference>
<dbReference type="EMBL" id="JAGPXC010000003">
    <property type="protein sequence ID" value="KAH6655069.1"/>
    <property type="molecule type" value="Genomic_DNA"/>
</dbReference>
<keyword evidence="6" id="KW-0732">Signal</keyword>